<feature type="region of interest" description="Disordered" evidence="1">
    <location>
        <begin position="139"/>
        <end position="196"/>
    </location>
</feature>
<dbReference type="AlphaFoldDB" id="A0A5A7PL75"/>
<keyword evidence="3" id="KW-1185">Reference proteome</keyword>
<feature type="compositionally biased region" description="Polar residues" evidence="1">
    <location>
        <begin position="177"/>
        <end position="190"/>
    </location>
</feature>
<dbReference type="Proteomes" id="UP000325081">
    <property type="component" value="Unassembled WGS sequence"/>
</dbReference>
<name>A0A5A7PL75_STRAF</name>
<protein>
    <submittedName>
        <fullName evidence="2">Uncharacterized protein</fullName>
    </submittedName>
</protein>
<dbReference type="OrthoDB" id="1837928at2759"/>
<feature type="compositionally biased region" description="Low complexity" evidence="1">
    <location>
        <begin position="139"/>
        <end position="152"/>
    </location>
</feature>
<evidence type="ECO:0000313" key="2">
    <source>
        <dbReference type="EMBL" id="GER33362.1"/>
    </source>
</evidence>
<evidence type="ECO:0000313" key="3">
    <source>
        <dbReference type="Proteomes" id="UP000325081"/>
    </source>
</evidence>
<comment type="caution">
    <text evidence="2">The sequence shown here is derived from an EMBL/GenBank/DDBJ whole genome shotgun (WGS) entry which is preliminary data.</text>
</comment>
<dbReference type="EMBL" id="BKCP01004738">
    <property type="protein sequence ID" value="GER33362.1"/>
    <property type="molecule type" value="Genomic_DNA"/>
</dbReference>
<evidence type="ECO:0000256" key="1">
    <source>
        <dbReference type="SAM" id="MobiDB-lite"/>
    </source>
</evidence>
<organism evidence="2 3">
    <name type="scientific">Striga asiatica</name>
    <name type="common">Asiatic witchweed</name>
    <name type="synonym">Buchnera asiatica</name>
    <dbReference type="NCBI Taxonomy" id="4170"/>
    <lineage>
        <taxon>Eukaryota</taxon>
        <taxon>Viridiplantae</taxon>
        <taxon>Streptophyta</taxon>
        <taxon>Embryophyta</taxon>
        <taxon>Tracheophyta</taxon>
        <taxon>Spermatophyta</taxon>
        <taxon>Magnoliopsida</taxon>
        <taxon>eudicotyledons</taxon>
        <taxon>Gunneridae</taxon>
        <taxon>Pentapetalae</taxon>
        <taxon>asterids</taxon>
        <taxon>lamiids</taxon>
        <taxon>Lamiales</taxon>
        <taxon>Orobanchaceae</taxon>
        <taxon>Buchnereae</taxon>
        <taxon>Striga</taxon>
    </lineage>
</organism>
<sequence length="196" mass="21896">MEFFSTIAMHDQAKYLTAQLKGKEYKITGKVLCDIYKFTTKEPRASPMGFKVDPHWVLLSPCEQFKKMVASSGLISDVVHKYLCHMIFGKQESNKVSEQQMLSRYHKENRVQANEPSIFAEWISVKELHHAQFIKTASATGSSQTTAGTSGAPVQTTPHGIGEDDADAKDRPDREASQNLPSKSRQTDAYSEQAPV</sequence>
<accession>A0A5A7PL75</accession>
<reference evidence="3" key="1">
    <citation type="journal article" date="2019" name="Curr. Biol.">
        <title>Genome Sequence of Striga asiatica Provides Insight into the Evolution of Plant Parasitism.</title>
        <authorList>
            <person name="Yoshida S."/>
            <person name="Kim S."/>
            <person name="Wafula E.K."/>
            <person name="Tanskanen J."/>
            <person name="Kim Y.M."/>
            <person name="Honaas L."/>
            <person name="Yang Z."/>
            <person name="Spallek T."/>
            <person name="Conn C.E."/>
            <person name="Ichihashi Y."/>
            <person name="Cheong K."/>
            <person name="Cui S."/>
            <person name="Der J.P."/>
            <person name="Gundlach H."/>
            <person name="Jiao Y."/>
            <person name="Hori C."/>
            <person name="Ishida J.K."/>
            <person name="Kasahara H."/>
            <person name="Kiba T."/>
            <person name="Kim M.S."/>
            <person name="Koo N."/>
            <person name="Laohavisit A."/>
            <person name="Lee Y.H."/>
            <person name="Lumba S."/>
            <person name="McCourt P."/>
            <person name="Mortimer J.C."/>
            <person name="Mutuku J.M."/>
            <person name="Nomura T."/>
            <person name="Sasaki-Sekimoto Y."/>
            <person name="Seto Y."/>
            <person name="Wang Y."/>
            <person name="Wakatake T."/>
            <person name="Sakakibara H."/>
            <person name="Demura T."/>
            <person name="Yamaguchi S."/>
            <person name="Yoneyama K."/>
            <person name="Manabe R.I."/>
            <person name="Nelson D.C."/>
            <person name="Schulman A.H."/>
            <person name="Timko M.P."/>
            <person name="dePamphilis C.W."/>
            <person name="Choi D."/>
            <person name="Shirasu K."/>
        </authorList>
    </citation>
    <scope>NUCLEOTIDE SEQUENCE [LARGE SCALE GENOMIC DNA]</scope>
    <source>
        <strain evidence="3">cv. UVA1</strain>
    </source>
</reference>
<proteinExistence type="predicted"/>
<gene>
    <name evidence="2" type="ORF">STAS_09493</name>
</gene>